<keyword evidence="4" id="KW-0804">Transcription</keyword>
<feature type="domain" description="RNA polymerase sigma factor 70 region 4 type 2" evidence="6">
    <location>
        <begin position="109"/>
        <end position="159"/>
    </location>
</feature>
<dbReference type="Proteomes" id="UP000581688">
    <property type="component" value="Unassembled WGS sequence"/>
</dbReference>
<dbReference type="PANTHER" id="PTHR43133:SF51">
    <property type="entry name" value="RNA POLYMERASE SIGMA FACTOR"/>
    <property type="match status" value="1"/>
</dbReference>
<sequence length="182" mass="21406">MDTIKLVKKAQRGHVDAFERLIISHKTTMYRIAKTILPSDNDCADAIQEAIVKAYEKIHTLREPQYFKTWLLRIVMNECNQIHRHRKNLISFEKWTEPAAEDHSFTQIEVNQMLATLPKDQGDILTLFHINDISISDLALMFEVPENTIKTRLRRAREKAKEIWELQEEEFTNGKMGKRTNK</sequence>
<dbReference type="Gene3D" id="1.10.1740.10">
    <property type="match status" value="1"/>
</dbReference>
<dbReference type="PANTHER" id="PTHR43133">
    <property type="entry name" value="RNA POLYMERASE ECF-TYPE SIGMA FACTO"/>
    <property type="match status" value="1"/>
</dbReference>
<evidence type="ECO:0000256" key="1">
    <source>
        <dbReference type="ARBA" id="ARBA00010641"/>
    </source>
</evidence>
<comment type="similarity">
    <text evidence="1">Belongs to the sigma-70 factor family. ECF subfamily.</text>
</comment>
<dbReference type="InterPro" id="IPR013249">
    <property type="entry name" value="RNA_pol_sigma70_r4_t2"/>
</dbReference>
<accession>A0A841Q496</accession>
<dbReference type="AlphaFoldDB" id="A0A841Q496"/>
<evidence type="ECO:0000256" key="3">
    <source>
        <dbReference type="ARBA" id="ARBA00023082"/>
    </source>
</evidence>
<dbReference type="InterPro" id="IPR013324">
    <property type="entry name" value="RNA_pol_sigma_r3/r4-like"/>
</dbReference>
<gene>
    <name evidence="7" type="ORF">HNQ94_001631</name>
</gene>
<feature type="domain" description="RNA polymerase sigma-70 region 2" evidence="5">
    <location>
        <begin position="22"/>
        <end position="86"/>
    </location>
</feature>
<keyword evidence="2" id="KW-0805">Transcription regulation</keyword>
<dbReference type="InterPro" id="IPR007627">
    <property type="entry name" value="RNA_pol_sigma70_r2"/>
</dbReference>
<dbReference type="Pfam" id="PF04542">
    <property type="entry name" value="Sigma70_r2"/>
    <property type="match status" value="1"/>
</dbReference>
<dbReference type="Gene3D" id="1.10.10.10">
    <property type="entry name" value="Winged helix-like DNA-binding domain superfamily/Winged helix DNA-binding domain"/>
    <property type="match status" value="1"/>
</dbReference>
<dbReference type="GO" id="GO:0006352">
    <property type="term" value="P:DNA-templated transcription initiation"/>
    <property type="evidence" value="ECO:0007669"/>
    <property type="project" value="InterPro"/>
</dbReference>
<dbReference type="RefSeq" id="WP_174495708.1">
    <property type="nucleotide sequence ID" value="NZ_CADDWK010000004.1"/>
</dbReference>
<evidence type="ECO:0000256" key="2">
    <source>
        <dbReference type="ARBA" id="ARBA00023015"/>
    </source>
</evidence>
<evidence type="ECO:0000313" key="7">
    <source>
        <dbReference type="EMBL" id="MBB6453183.1"/>
    </source>
</evidence>
<comment type="caution">
    <text evidence="7">The sequence shown here is derived from an EMBL/GenBank/DDBJ whole genome shotgun (WGS) entry which is preliminary data.</text>
</comment>
<proteinExistence type="inferred from homology"/>
<dbReference type="InterPro" id="IPR014284">
    <property type="entry name" value="RNA_pol_sigma-70_dom"/>
</dbReference>
<dbReference type="InterPro" id="IPR013325">
    <property type="entry name" value="RNA_pol_sigma_r2"/>
</dbReference>
<name>A0A841Q496_9BACI</name>
<reference evidence="7 8" key="1">
    <citation type="submission" date="2020-08" db="EMBL/GenBank/DDBJ databases">
        <title>Genomic Encyclopedia of Type Strains, Phase IV (KMG-IV): sequencing the most valuable type-strain genomes for metagenomic binning, comparative biology and taxonomic classification.</title>
        <authorList>
            <person name="Goeker M."/>
        </authorList>
    </citation>
    <scope>NUCLEOTIDE SEQUENCE [LARGE SCALE GENOMIC DNA]</scope>
    <source>
        <strain evidence="7 8">DSM 19612</strain>
    </source>
</reference>
<evidence type="ECO:0000256" key="4">
    <source>
        <dbReference type="ARBA" id="ARBA00023163"/>
    </source>
</evidence>
<keyword evidence="8" id="KW-1185">Reference proteome</keyword>
<dbReference type="GO" id="GO:0016987">
    <property type="term" value="F:sigma factor activity"/>
    <property type="evidence" value="ECO:0007669"/>
    <property type="project" value="UniProtKB-KW"/>
</dbReference>
<evidence type="ECO:0000313" key="8">
    <source>
        <dbReference type="Proteomes" id="UP000581688"/>
    </source>
</evidence>
<evidence type="ECO:0000259" key="5">
    <source>
        <dbReference type="Pfam" id="PF04542"/>
    </source>
</evidence>
<dbReference type="SUPFAM" id="SSF88659">
    <property type="entry name" value="Sigma3 and sigma4 domains of RNA polymerase sigma factors"/>
    <property type="match status" value="1"/>
</dbReference>
<evidence type="ECO:0000259" key="6">
    <source>
        <dbReference type="Pfam" id="PF08281"/>
    </source>
</evidence>
<dbReference type="Pfam" id="PF08281">
    <property type="entry name" value="Sigma70_r4_2"/>
    <property type="match status" value="1"/>
</dbReference>
<organism evidence="7 8">
    <name type="scientific">Salirhabdus euzebyi</name>
    <dbReference type="NCBI Taxonomy" id="394506"/>
    <lineage>
        <taxon>Bacteria</taxon>
        <taxon>Bacillati</taxon>
        <taxon>Bacillota</taxon>
        <taxon>Bacilli</taxon>
        <taxon>Bacillales</taxon>
        <taxon>Bacillaceae</taxon>
        <taxon>Salirhabdus</taxon>
    </lineage>
</organism>
<protein>
    <submittedName>
        <fullName evidence="7">RNA polymerase sigma-70 factor (ECF subfamily)</fullName>
    </submittedName>
</protein>
<dbReference type="InterPro" id="IPR039425">
    <property type="entry name" value="RNA_pol_sigma-70-like"/>
</dbReference>
<keyword evidence="3" id="KW-0731">Sigma factor</keyword>
<dbReference type="SUPFAM" id="SSF88946">
    <property type="entry name" value="Sigma2 domain of RNA polymerase sigma factors"/>
    <property type="match status" value="1"/>
</dbReference>
<dbReference type="GO" id="GO:0003677">
    <property type="term" value="F:DNA binding"/>
    <property type="evidence" value="ECO:0007669"/>
    <property type="project" value="InterPro"/>
</dbReference>
<dbReference type="NCBIfam" id="TIGR02937">
    <property type="entry name" value="sigma70-ECF"/>
    <property type="match status" value="1"/>
</dbReference>
<dbReference type="EMBL" id="JACHGH010000004">
    <property type="protein sequence ID" value="MBB6453183.1"/>
    <property type="molecule type" value="Genomic_DNA"/>
</dbReference>
<dbReference type="InterPro" id="IPR036388">
    <property type="entry name" value="WH-like_DNA-bd_sf"/>
</dbReference>